<evidence type="ECO:0000313" key="4">
    <source>
        <dbReference type="EMBL" id="GFY74332.1"/>
    </source>
</evidence>
<organism evidence="4 5">
    <name type="scientific">Trichonephila inaurata madagascariensis</name>
    <dbReference type="NCBI Taxonomy" id="2747483"/>
    <lineage>
        <taxon>Eukaryota</taxon>
        <taxon>Metazoa</taxon>
        <taxon>Ecdysozoa</taxon>
        <taxon>Arthropoda</taxon>
        <taxon>Chelicerata</taxon>
        <taxon>Arachnida</taxon>
        <taxon>Araneae</taxon>
        <taxon>Araneomorphae</taxon>
        <taxon>Entelegynae</taxon>
        <taxon>Araneoidea</taxon>
        <taxon>Nephilidae</taxon>
        <taxon>Trichonephila</taxon>
        <taxon>Trichonephila inaurata</taxon>
    </lineage>
</organism>
<evidence type="ECO:0000256" key="1">
    <source>
        <dbReference type="ARBA" id="ARBA00007611"/>
    </source>
</evidence>
<evidence type="ECO:0000313" key="5">
    <source>
        <dbReference type="Proteomes" id="UP000886998"/>
    </source>
</evidence>
<gene>
    <name evidence="4" type="ORF">TNIN_496891</name>
</gene>
<keyword evidence="5" id="KW-1185">Reference proteome</keyword>
<dbReference type="SUPFAM" id="SSF57567">
    <property type="entry name" value="Serine protease inhibitors"/>
    <property type="match status" value="1"/>
</dbReference>
<dbReference type="OrthoDB" id="6415666at2759"/>
<dbReference type="AlphaFoldDB" id="A0A8X7CRX0"/>
<evidence type="ECO:0000256" key="2">
    <source>
        <dbReference type="ARBA" id="ARBA00023157"/>
    </source>
</evidence>
<dbReference type="Proteomes" id="UP000886998">
    <property type="component" value="Unassembled WGS sequence"/>
</dbReference>
<comment type="similarity">
    <text evidence="1">Belongs to the serine protease inhibitor-like (TIL domain-containing) family.</text>
</comment>
<proteinExistence type="inferred from homology"/>
<dbReference type="EMBL" id="BMAV01020687">
    <property type="protein sequence ID" value="GFY74332.1"/>
    <property type="molecule type" value="Genomic_DNA"/>
</dbReference>
<feature type="domain" description="TIL" evidence="3">
    <location>
        <begin position="9"/>
        <end position="58"/>
    </location>
</feature>
<keyword evidence="2" id="KW-1015">Disulfide bond</keyword>
<reference evidence="4" key="1">
    <citation type="submission" date="2020-08" db="EMBL/GenBank/DDBJ databases">
        <title>Multicomponent nature underlies the extraordinary mechanical properties of spider dragline silk.</title>
        <authorList>
            <person name="Kono N."/>
            <person name="Nakamura H."/>
            <person name="Mori M."/>
            <person name="Yoshida Y."/>
            <person name="Ohtoshi R."/>
            <person name="Malay A.D."/>
            <person name="Moran D.A.P."/>
            <person name="Tomita M."/>
            <person name="Numata K."/>
            <person name="Arakawa K."/>
        </authorList>
    </citation>
    <scope>NUCLEOTIDE SEQUENCE</scope>
</reference>
<dbReference type="Pfam" id="PF01826">
    <property type="entry name" value="TIL"/>
    <property type="match status" value="1"/>
</dbReference>
<dbReference type="FunFam" id="2.10.25.10:FF:000055">
    <property type="entry name" value="alpha-tectorin isoform X1"/>
    <property type="match status" value="1"/>
</dbReference>
<dbReference type="Gene3D" id="2.10.25.10">
    <property type="entry name" value="Laminin"/>
    <property type="match status" value="1"/>
</dbReference>
<name>A0A8X7CRX0_9ARAC</name>
<comment type="caution">
    <text evidence="4">The sequence shown here is derived from an EMBL/GenBank/DDBJ whole genome shotgun (WGS) entry which is preliminary data.</text>
</comment>
<protein>
    <recommendedName>
        <fullName evidence="3">TIL domain-containing protein</fullName>
    </recommendedName>
</protein>
<dbReference type="InterPro" id="IPR036084">
    <property type="entry name" value="Ser_inhib-like_sf"/>
</dbReference>
<dbReference type="CDD" id="cd19941">
    <property type="entry name" value="TIL"/>
    <property type="match status" value="1"/>
</dbReference>
<dbReference type="InterPro" id="IPR002919">
    <property type="entry name" value="TIL_dom"/>
</dbReference>
<evidence type="ECO:0000259" key="3">
    <source>
        <dbReference type="Pfam" id="PF01826"/>
    </source>
</evidence>
<sequence>MFFLQGSQCPKHQHMESCATACPTTCKNRNGPPQACAAVCFNGCVCDKGYIKKNDKKALVSSQANVQIRLQFLNDIHQKNKELTRQP</sequence>
<accession>A0A8X7CRX0</accession>